<evidence type="ECO:0000256" key="16">
    <source>
        <dbReference type="ARBA" id="ARBA00037545"/>
    </source>
</evidence>
<dbReference type="GO" id="GO:2000344">
    <property type="term" value="P:positive regulation of acrosome reaction"/>
    <property type="evidence" value="ECO:0007669"/>
    <property type="project" value="Ensembl"/>
</dbReference>
<keyword evidence="3" id="KW-1003">Cell membrane</keyword>
<evidence type="ECO:0000256" key="4">
    <source>
        <dbReference type="ARBA" id="ARBA00022525"/>
    </source>
</evidence>
<keyword evidence="5" id="KW-0272">Extracellular matrix</keyword>
<evidence type="ECO:0000256" key="8">
    <source>
        <dbReference type="ARBA" id="ARBA00022729"/>
    </source>
</evidence>
<dbReference type="PROSITE" id="PS00025">
    <property type="entry name" value="P_TREFOIL_1"/>
    <property type="match status" value="1"/>
</dbReference>
<dbReference type="OMA" id="LNCPDQT"/>
<dbReference type="InterPro" id="IPR055356">
    <property type="entry name" value="ZP-N"/>
</dbReference>
<keyword evidence="13" id="KW-0325">Glycoprotein</keyword>
<dbReference type="InParanoid" id="H0XEU7"/>
<dbReference type="PANTHER" id="PTHR23343">
    <property type="entry name" value="ZONA PELLUCIDA SPERM-BINDING PROTEIN"/>
    <property type="match status" value="1"/>
</dbReference>
<dbReference type="InterPro" id="IPR000519">
    <property type="entry name" value="P_trefoil_dom"/>
</dbReference>
<proteinExistence type="inferred from homology"/>
<feature type="chain" id="PRO_5003545134" description="Zona pellucida sperm-binding protein 4" evidence="22">
    <location>
        <begin position="28"/>
        <end position="546"/>
    </location>
</feature>
<feature type="transmembrane region" description="Helical" evidence="21">
    <location>
        <begin position="520"/>
        <end position="542"/>
    </location>
</feature>
<evidence type="ECO:0000313" key="26">
    <source>
        <dbReference type="Proteomes" id="UP000005225"/>
    </source>
</evidence>
<dbReference type="PROSITE" id="PS51448">
    <property type="entry name" value="P_TREFOIL_2"/>
    <property type="match status" value="1"/>
</dbReference>
<dbReference type="GO" id="GO:0005886">
    <property type="term" value="C:plasma membrane"/>
    <property type="evidence" value="ECO:0007669"/>
    <property type="project" value="UniProtKB-SubCell"/>
</dbReference>
<dbReference type="InterPro" id="IPR054554">
    <property type="entry name" value="ZP1/4_Ig-like"/>
</dbReference>
<dbReference type="EMBL" id="AAQR03159209">
    <property type="status" value="NOT_ANNOTATED_CDS"/>
    <property type="molecule type" value="Genomic_DNA"/>
</dbReference>
<keyword evidence="4" id="KW-0964">Secreted</keyword>
<dbReference type="Pfam" id="PF00088">
    <property type="entry name" value="Trefoil"/>
    <property type="match status" value="1"/>
</dbReference>
<dbReference type="Ensembl" id="ENSOGAT00000016188.2">
    <property type="protein sequence ID" value="ENSOGAP00000014492.2"/>
    <property type="gene ID" value="ENSOGAG00000016179.2"/>
</dbReference>
<keyword evidence="10 21" id="KW-0472">Membrane</keyword>
<dbReference type="InterPro" id="IPR044913">
    <property type="entry name" value="P_trefoil_dom_sf"/>
</dbReference>
<keyword evidence="14" id="KW-0278">Fertilization</keyword>
<dbReference type="SMART" id="SM00018">
    <property type="entry name" value="PD"/>
    <property type="match status" value="1"/>
</dbReference>
<evidence type="ECO:0000259" key="24">
    <source>
        <dbReference type="PROSITE" id="PS51448"/>
    </source>
</evidence>
<dbReference type="GO" id="GO:0042102">
    <property type="term" value="P:positive regulation of T cell proliferation"/>
    <property type="evidence" value="ECO:0007669"/>
    <property type="project" value="Ensembl"/>
</dbReference>
<reference evidence="26" key="1">
    <citation type="submission" date="2011-03" db="EMBL/GenBank/DDBJ databases">
        <title>Version 3 of the genome sequence of Otolemur garnettii (Bushbaby).</title>
        <authorList>
            <consortium name="The Broad Institute Genome Sequencing Platform"/>
            <person name="Di Palma F."/>
            <person name="Johnson J."/>
            <person name="Lander E.S."/>
            <person name="Lindblad-Toh K."/>
            <person name="Jaffe D.B."/>
            <person name="Gnerre S."/>
            <person name="MacCallum I."/>
            <person name="Przybylski D."/>
            <person name="Ribeiro F.J."/>
            <person name="Burton J.N."/>
            <person name="Walker B.J."/>
            <person name="Sharpe T."/>
            <person name="Hall G."/>
        </authorList>
    </citation>
    <scope>NUCLEOTIDE SEQUENCE [LARGE SCALE GENOMIC DNA]</scope>
</reference>
<evidence type="ECO:0000256" key="12">
    <source>
        <dbReference type="ARBA" id="ARBA00023170"/>
    </source>
</evidence>
<keyword evidence="9 21" id="KW-1133">Transmembrane helix</keyword>
<reference evidence="25" key="2">
    <citation type="submission" date="2025-08" db="UniProtKB">
        <authorList>
            <consortium name="Ensembl"/>
        </authorList>
    </citation>
    <scope>IDENTIFICATION</scope>
</reference>
<evidence type="ECO:0000256" key="3">
    <source>
        <dbReference type="ARBA" id="ARBA00022475"/>
    </source>
</evidence>
<evidence type="ECO:0000256" key="2">
    <source>
        <dbReference type="ARBA" id="ARBA00010863"/>
    </source>
</evidence>
<evidence type="ECO:0000256" key="17">
    <source>
        <dbReference type="ARBA" id="ARBA00040238"/>
    </source>
</evidence>
<dbReference type="FunCoup" id="H0XEU7">
    <property type="interactions" value="20"/>
</dbReference>
<dbReference type="InterPro" id="IPR051148">
    <property type="entry name" value="Zona_Pellucida_Domain_gp"/>
</dbReference>
<evidence type="ECO:0000256" key="19">
    <source>
        <dbReference type="ARBA" id="ARBA00042573"/>
    </source>
</evidence>
<comment type="similarity">
    <text evidence="2">Belongs to the ZP domain family. ZPB subfamily.</text>
</comment>
<comment type="function">
    <text evidence="16">Component of the zona pellucida, an extracellular matrix surrounding oocytes which mediates sperm binding, induction of the acrosome reaction and prevents post-fertilization polyspermy. The zona pellucida is composed of 3 to 4 glycoproteins, ZP1, ZP2, ZP3, and ZP4. ZP4 may act as a sperm receptor.</text>
</comment>
<feature type="domain" description="P-type" evidence="24">
    <location>
        <begin position="152"/>
        <end position="194"/>
    </location>
</feature>
<dbReference type="GO" id="GO:0060478">
    <property type="term" value="P:acrosomal vesicle exocytosis"/>
    <property type="evidence" value="ECO:0007669"/>
    <property type="project" value="Ensembl"/>
</dbReference>
<dbReference type="GO" id="GO:0060468">
    <property type="term" value="P:prevention of polyspermy"/>
    <property type="evidence" value="ECO:0007669"/>
    <property type="project" value="TreeGrafter"/>
</dbReference>
<keyword evidence="12" id="KW-0675">Receptor</keyword>
<evidence type="ECO:0000259" key="23">
    <source>
        <dbReference type="PROSITE" id="PS51034"/>
    </source>
</evidence>
<dbReference type="Gene3D" id="2.60.40.3210">
    <property type="entry name" value="Zona pellucida, ZP-N domain"/>
    <property type="match status" value="1"/>
</dbReference>
<dbReference type="GO" id="GO:0032190">
    <property type="term" value="F:acrosin binding"/>
    <property type="evidence" value="ECO:0007669"/>
    <property type="project" value="Ensembl"/>
</dbReference>
<dbReference type="SUPFAM" id="SSF57492">
    <property type="entry name" value="Trefoil"/>
    <property type="match status" value="1"/>
</dbReference>
<keyword evidence="26" id="KW-1185">Reference proteome</keyword>
<dbReference type="InterPro" id="IPR048290">
    <property type="entry name" value="ZP_chr"/>
</dbReference>
<keyword evidence="6" id="KW-0165">Cleavage on pair of basic residues</keyword>
<evidence type="ECO:0000256" key="11">
    <source>
        <dbReference type="ARBA" id="ARBA00023157"/>
    </source>
</evidence>
<evidence type="ECO:0000256" key="14">
    <source>
        <dbReference type="ARBA" id="ARBA00023279"/>
    </source>
</evidence>
<dbReference type="HOGENOM" id="CLU_034433_0_0_1"/>
<evidence type="ECO:0000313" key="25">
    <source>
        <dbReference type="Ensembl" id="ENSOGAP00000014492.2"/>
    </source>
</evidence>
<dbReference type="Pfam" id="PF00100">
    <property type="entry name" value="Zona_pellucida"/>
    <property type="match status" value="1"/>
</dbReference>
<dbReference type="GO" id="GO:2000360">
    <property type="term" value="P:negative regulation of binding of sperm to zona pellucida"/>
    <property type="evidence" value="ECO:0007669"/>
    <property type="project" value="Ensembl"/>
</dbReference>
<keyword evidence="8 22" id="KW-0732">Signal</keyword>
<evidence type="ECO:0000256" key="13">
    <source>
        <dbReference type="ARBA" id="ARBA00023180"/>
    </source>
</evidence>
<dbReference type="Pfam" id="PF23344">
    <property type="entry name" value="ZP-N"/>
    <property type="match status" value="1"/>
</dbReference>
<dbReference type="InterPro" id="IPR017957">
    <property type="entry name" value="P_trefoil_CS"/>
</dbReference>
<dbReference type="InterPro" id="IPR042235">
    <property type="entry name" value="ZP-C_dom"/>
</dbReference>
<dbReference type="Gene3D" id="2.60.40.4100">
    <property type="entry name" value="Zona pellucida, ZP-C domain"/>
    <property type="match status" value="1"/>
</dbReference>
<dbReference type="SMART" id="SM00241">
    <property type="entry name" value="ZP"/>
    <property type="match status" value="1"/>
</dbReference>
<dbReference type="InterPro" id="IPR055355">
    <property type="entry name" value="ZP-C"/>
</dbReference>
<name>H0XEU7_OTOGA</name>
<feature type="disulfide bond" evidence="20">
    <location>
        <begin position="165"/>
        <end position="180"/>
    </location>
</feature>
<dbReference type="GO" id="GO:0035805">
    <property type="term" value="C:egg coat"/>
    <property type="evidence" value="ECO:0007669"/>
    <property type="project" value="UniProtKB-SubCell"/>
</dbReference>
<evidence type="ECO:0000256" key="21">
    <source>
        <dbReference type="SAM" id="Phobius"/>
    </source>
</evidence>
<dbReference type="GO" id="GO:0002922">
    <property type="term" value="P:positive regulation of humoral immune response"/>
    <property type="evidence" value="ECO:0007669"/>
    <property type="project" value="Ensembl"/>
</dbReference>
<dbReference type="Proteomes" id="UP000005225">
    <property type="component" value="Unassembled WGS sequence"/>
</dbReference>
<accession>H0XEU7</accession>
<dbReference type="GO" id="GO:0042802">
    <property type="term" value="F:identical protein binding"/>
    <property type="evidence" value="ECO:0007669"/>
    <property type="project" value="Ensembl"/>
</dbReference>
<reference evidence="25" key="3">
    <citation type="submission" date="2025-09" db="UniProtKB">
        <authorList>
            <consortium name="Ensembl"/>
        </authorList>
    </citation>
    <scope>IDENTIFICATION</scope>
</reference>
<protein>
    <recommendedName>
        <fullName evidence="17">Zona pellucida sperm-binding protein 4</fullName>
    </recommendedName>
    <alternativeName>
        <fullName evidence="19">Zona pellucida glycoprotein 4</fullName>
    </alternativeName>
    <alternativeName>
        <fullName evidence="18">Zona pellucida protein B</fullName>
    </alternativeName>
</protein>
<dbReference type="PRINTS" id="PR00023">
    <property type="entry name" value="ZPELLUCIDA"/>
</dbReference>
<dbReference type="PROSITE" id="PS51034">
    <property type="entry name" value="ZP_2"/>
    <property type="match status" value="1"/>
</dbReference>
<dbReference type="STRING" id="30611.ENSOGAP00000014492"/>
<evidence type="ECO:0000256" key="7">
    <source>
        <dbReference type="ARBA" id="ARBA00022692"/>
    </source>
</evidence>
<evidence type="ECO:0000256" key="15">
    <source>
        <dbReference type="ARBA" id="ARBA00024183"/>
    </source>
</evidence>
<organism evidence="25 26">
    <name type="scientific">Otolemur garnettii</name>
    <name type="common">Small-eared galago</name>
    <name type="synonym">Garnett's greater bushbaby</name>
    <dbReference type="NCBI Taxonomy" id="30611"/>
    <lineage>
        <taxon>Eukaryota</taxon>
        <taxon>Metazoa</taxon>
        <taxon>Chordata</taxon>
        <taxon>Craniata</taxon>
        <taxon>Vertebrata</taxon>
        <taxon>Euteleostomi</taxon>
        <taxon>Mammalia</taxon>
        <taxon>Eutheria</taxon>
        <taxon>Euarchontoglires</taxon>
        <taxon>Primates</taxon>
        <taxon>Strepsirrhini</taxon>
        <taxon>Lorisiformes</taxon>
        <taxon>Galagidae</taxon>
        <taxon>Otolemur</taxon>
    </lineage>
</organism>
<dbReference type="FunFam" id="2.60.40.4100:FF:000004">
    <property type="entry name" value="Zona pellucida sperm-binding protein 2"/>
    <property type="match status" value="1"/>
</dbReference>
<dbReference type="InterPro" id="IPR017977">
    <property type="entry name" value="ZP_dom_CS"/>
</dbReference>
<dbReference type="GO" id="GO:0007339">
    <property type="term" value="P:binding of sperm to zona pellucida"/>
    <property type="evidence" value="ECO:0007669"/>
    <property type="project" value="TreeGrafter"/>
</dbReference>
<dbReference type="PROSITE" id="PS00682">
    <property type="entry name" value="ZP_1"/>
    <property type="match status" value="1"/>
</dbReference>
<sequence>WGVWAPGGTMWLLRGVLLCLSLSLALSQHKPEAPDDAGVLHCGPRSFQFTVSLSLQEEESPPVFVAWDSQGLLHRLQNDSDCGTWVREGPGSSVMLEATYSGCYATEQDSHYVMPIGLERGDGAGPEMVTKRHLLKCPVDLLDPAQDAPSADQCDSIPVVDRLPCTTSPISQGDCEELGCCYSSKEANSCYYGNMVTLHCSQEGHFSIAVSRNVTSPPLLMGSVHLAFGNDSGCNPVVTTQNFVLFRIPFTSCGTIRQVTRDQAVYENELVATRNVKHGSRGSITRDSILRLRVSCSYSVSSSSLPVNIQVFTLPPPLAEIQLGPLTLELQIAKDGNYSSYYTAGDYPVVKVLRDPIYVDVSILHRTDPYLGLLLHQCWATPAANPLSQPQWPVLVNGCPYTGDNYQTQLIPVQKALNLPFPSHHWRFSIFTFSFVDPAMAKQALRGPVYLHCSASVCQPAAMPSCRVTCPVADRRIANIHLQNGAASVSSKGPMILLQATKDPSEKLHKYSSIPEDSQALWVAGLSGTLIAGVLLVTYLAIRKRR</sequence>
<evidence type="ECO:0000256" key="6">
    <source>
        <dbReference type="ARBA" id="ARBA00022685"/>
    </source>
</evidence>
<dbReference type="InterPro" id="IPR001507">
    <property type="entry name" value="ZP_dom"/>
</dbReference>
<dbReference type="GO" id="GO:0035804">
    <property type="term" value="F:structural constituent of egg coat"/>
    <property type="evidence" value="ECO:0007669"/>
    <property type="project" value="TreeGrafter"/>
</dbReference>
<evidence type="ECO:0000256" key="5">
    <source>
        <dbReference type="ARBA" id="ARBA00022530"/>
    </source>
</evidence>
<gene>
    <name evidence="25" type="primary">ZP4</name>
</gene>
<dbReference type="CDD" id="cd00111">
    <property type="entry name" value="Trefoil"/>
    <property type="match status" value="1"/>
</dbReference>
<feature type="domain" description="ZP" evidence="23">
    <location>
        <begin position="199"/>
        <end position="473"/>
    </location>
</feature>
<dbReference type="GeneTree" id="ENSGT00940000161324"/>
<evidence type="ECO:0000256" key="9">
    <source>
        <dbReference type="ARBA" id="ARBA00022989"/>
    </source>
</evidence>
<keyword evidence="7 21" id="KW-0812">Transmembrane</keyword>
<evidence type="ECO:0000256" key="10">
    <source>
        <dbReference type="ARBA" id="ARBA00023136"/>
    </source>
</evidence>
<evidence type="ECO:0000256" key="22">
    <source>
        <dbReference type="SAM" id="SignalP"/>
    </source>
</evidence>
<dbReference type="eggNOG" id="ENOG502QU54">
    <property type="taxonomic scope" value="Eukaryota"/>
</dbReference>
<comment type="subcellular location">
    <subcellularLocation>
        <location evidence="1">Cell membrane</location>
        <topology evidence="1">Single-pass type I membrane protein</topology>
    </subcellularLocation>
    <subcellularLocation>
        <location evidence="15">Zona pellucida</location>
    </subcellularLocation>
</comment>
<dbReference type="PANTHER" id="PTHR23343:SF31">
    <property type="entry name" value="ZONA PELLUCIDA SPERM-BINDING PROTEIN 4"/>
    <property type="match status" value="1"/>
</dbReference>
<dbReference type="Gene3D" id="4.10.110.10">
    <property type="entry name" value="Spasmolytic Protein, domain 1"/>
    <property type="match status" value="1"/>
</dbReference>
<comment type="caution">
    <text evidence="20">Lacks conserved residue(s) required for the propagation of feature annotation.</text>
</comment>
<keyword evidence="11 20" id="KW-1015">Disulfide bond</keyword>
<feature type="signal peptide" evidence="22">
    <location>
        <begin position="1"/>
        <end position="27"/>
    </location>
</feature>
<evidence type="ECO:0000256" key="18">
    <source>
        <dbReference type="ARBA" id="ARBA00042273"/>
    </source>
</evidence>
<evidence type="ECO:0000256" key="1">
    <source>
        <dbReference type="ARBA" id="ARBA00004251"/>
    </source>
</evidence>
<dbReference type="AlphaFoldDB" id="H0XEU7"/>
<dbReference type="Pfam" id="PF22821">
    <property type="entry name" value="ZP1_ZP4_Ig-like"/>
    <property type="match status" value="1"/>
</dbReference>
<evidence type="ECO:0000256" key="20">
    <source>
        <dbReference type="PROSITE-ProRule" id="PRU00779"/>
    </source>
</evidence>